<accession>A0ABU6IQJ3</accession>
<keyword evidence="2" id="KW-1185">Reference proteome</keyword>
<dbReference type="RefSeq" id="WP_326278344.1">
    <property type="nucleotide sequence ID" value="NZ_JAYKYV010000005.1"/>
</dbReference>
<proteinExistence type="predicted"/>
<dbReference type="Proteomes" id="UP001355298">
    <property type="component" value="Unassembled WGS sequence"/>
</dbReference>
<gene>
    <name evidence="1" type="ORF">VOP03_08290</name>
</gene>
<evidence type="ECO:0000313" key="2">
    <source>
        <dbReference type="Proteomes" id="UP001355298"/>
    </source>
</evidence>
<sequence length="114" mass="13170">MKNGRYTLREKPKFEIDLSDNSIKIIDKSKVQSNSSFILDKIETFETKERGTNWLITILSFVVEIFSGISVPGKYSEGSQLLMEYQGSTFKYYLNDCDLNLLSEIQNKLQNITQ</sequence>
<name>A0ABU6IQJ3_9FLAO</name>
<evidence type="ECO:0000313" key="1">
    <source>
        <dbReference type="EMBL" id="MEC4265341.1"/>
    </source>
</evidence>
<organism evidence="1 2">
    <name type="scientific">Flagellimonas halotolerans</name>
    <dbReference type="NCBI Taxonomy" id="3112164"/>
    <lineage>
        <taxon>Bacteria</taxon>
        <taxon>Pseudomonadati</taxon>
        <taxon>Bacteroidota</taxon>
        <taxon>Flavobacteriia</taxon>
        <taxon>Flavobacteriales</taxon>
        <taxon>Flavobacteriaceae</taxon>
        <taxon>Flagellimonas</taxon>
    </lineage>
</organism>
<protein>
    <submittedName>
        <fullName evidence="1">Uncharacterized protein</fullName>
    </submittedName>
</protein>
<reference evidence="1 2" key="1">
    <citation type="submission" date="2024-01" db="EMBL/GenBank/DDBJ databases">
        <title>The strains designed SYSU M86414 and SYSU M84420 isolated from the marine sediment in San Sha City (Hainan Province, China).</title>
        <authorList>
            <person name="Guo D."/>
        </authorList>
    </citation>
    <scope>NUCLEOTIDE SEQUENCE [LARGE SCALE GENOMIC DNA]</scope>
    <source>
        <strain evidence="1 2">SYSU M84420</strain>
    </source>
</reference>
<dbReference type="EMBL" id="JAYMGW010000005">
    <property type="protein sequence ID" value="MEC4265341.1"/>
    <property type="molecule type" value="Genomic_DNA"/>
</dbReference>
<comment type="caution">
    <text evidence="1">The sequence shown here is derived from an EMBL/GenBank/DDBJ whole genome shotgun (WGS) entry which is preliminary data.</text>
</comment>